<feature type="domain" description="Glycosyltransferase 2-like" evidence="2">
    <location>
        <begin position="133"/>
        <end position="286"/>
    </location>
</feature>
<dbReference type="InterPro" id="IPR029044">
    <property type="entry name" value="Nucleotide-diphossugar_trans"/>
</dbReference>
<accession>A0A6L7GKJ0</accession>
<dbReference type="Pfam" id="PF00535">
    <property type="entry name" value="Glycos_transf_2"/>
    <property type="match status" value="1"/>
</dbReference>
<dbReference type="GO" id="GO:0044010">
    <property type="term" value="P:single-species biofilm formation"/>
    <property type="evidence" value="ECO:0007669"/>
    <property type="project" value="TreeGrafter"/>
</dbReference>
<dbReference type="InterPro" id="IPR029063">
    <property type="entry name" value="SAM-dependent_MTases_sf"/>
</dbReference>
<gene>
    <name evidence="4" type="ORF">GRI44_11620</name>
</gene>
<evidence type="ECO:0000313" key="5">
    <source>
        <dbReference type="Proteomes" id="UP000473531"/>
    </source>
</evidence>
<dbReference type="CDD" id="cd00761">
    <property type="entry name" value="Glyco_tranf_GTA_type"/>
    <property type="match status" value="1"/>
</dbReference>
<feature type="region of interest" description="Disordered" evidence="1">
    <location>
        <begin position="1"/>
        <end position="55"/>
    </location>
</feature>
<comment type="caution">
    <text evidence="4">The sequence shown here is derived from an EMBL/GenBank/DDBJ whole genome shotgun (WGS) entry which is preliminary data.</text>
</comment>
<dbReference type="InterPro" id="IPR050834">
    <property type="entry name" value="Glycosyltransf_2"/>
</dbReference>
<dbReference type="PANTHER" id="PTHR43685">
    <property type="entry name" value="GLYCOSYLTRANSFERASE"/>
    <property type="match status" value="1"/>
</dbReference>
<sequence>MTSSAMERIGCGKAAGNDAPPDRDNAASGTSMPMPIPSSRLASRPNKATSGSRGAYAEITGANTDRAFWNRPAYSGPLCRGPVCSGAICAGIKFFSLPPDAIIPYYQGVDAVNTGNKRISAPAPPPHNADVAIVVTSHNYARFLGDALASIAAQTVPAAEIFVIDDGSHDNPAEVTGKFPAVQLVETGHQGISAARNQGLRLAVSPYILFLDADDVLRPDAIAAGLDCMAANRGAGFVYGAHRLVNGQLGAPQGPRLKRSGPLAYRELLRDNLVGMHGTVLYDREKLLACGGFDPALERSEDYDAYLRMARRFRIASHAHVVADYRQHGGNLSLDAAHMLRWTIRVHDAHRPPQSDGPEFAAWRAGSVFWKNAFANSVWKNRGAKATPRWSQRVSMMRSAPRTTLMAALRQLAVSILPGPVADALRRVRRKAVHPRIGQVDFGDLARIAPVSRGFGYARGTPVDRYYIEAFLARHRADIRGRVLEVGDDHYSRLFGAGITRQDVLNLAEDYPGTTITGDLAEAGVLEPASFDCIIISQTLQYIYDLPAGVAQLKQALKPGGVILATAPAITPIDCDDWGENWFWSFTAQSARRLFGDAFGPENVAVSARGNAFAATCFLQGIAVEEVGPDWLDPDDAAYPVNITIRAVHSA</sequence>
<dbReference type="SUPFAM" id="SSF53448">
    <property type="entry name" value="Nucleotide-diphospho-sugar transferases"/>
    <property type="match status" value="1"/>
</dbReference>
<dbReference type="SUPFAM" id="SSF53335">
    <property type="entry name" value="S-adenosyl-L-methionine-dependent methyltransferases"/>
    <property type="match status" value="1"/>
</dbReference>
<dbReference type="Proteomes" id="UP000473531">
    <property type="component" value="Unassembled WGS sequence"/>
</dbReference>
<dbReference type="GO" id="GO:0008757">
    <property type="term" value="F:S-adenosylmethionine-dependent methyltransferase activity"/>
    <property type="evidence" value="ECO:0007669"/>
    <property type="project" value="InterPro"/>
</dbReference>
<dbReference type="Pfam" id="PF08241">
    <property type="entry name" value="Methyltransf_11"/>
    <property type="match status" value="1"/>
</dbReference>
<evidence type="ECO:0000259" key="2">
    <source>
        <dbReference type="Pfam" id="PF00535"/>
    </source>
</evidence>
<dbReference type="InterPro" id="IPR013216">
    <property type="entry name" value="Methyltransf_11"/>
</dbReference>
<dbReference type="Gene3D" id="3.40.50.150">
    <property type="entry name" value="Vaccinia Virus protein VP39"/>
    <property type="match status" value="1"/>
</dbReference>
<keyword evidence="5" id="KW-1185">Reference proteome</keyword>
<dbReference type="InterPro" id="IPR001173">
    <property type="entry name" value="Glyco_trans_2-like"/>
</dbReference>
<organism evidence="4 5">
    <name type="scientific">Allopontixanthobacter confluentis</name>
    <dbReference type="NCBI Taxonomy" id="1849021"/>
    <lineage>
        <taxon>Bacteria</taxon>
        <taxon>Pseudomonadati</taxon>
        <taxon>Pseudomonadota</taxon>
        <taxon>Alphaproteobacteria</taxon>
        <taxon>Sphingomonadales</taxon>
        <taxon>Erythrobacteraceae</taxon>
        <taxon>Allopontixanthobacter</taxon>
    </lineage>
</organism>
<evidence type="ECO:0000259" key="3">
    <source>
        <dbReference type="Pfam" id="PF08241"/>
    </source>
</evidence>
<dbReference type="PANTHER" id="PTHR43685:SF2">
    <property type="entry name" value="GLYCOSYLTRANSFERASE 2-LIKE DOMAIN-CONTAINING PROTEIN"/>
    <property type="match status" value="1"/>
</dbReference>
<evidence type="ECO:0000256" key="1">
    <source>
        <dbReference type="SAM" id="MobiDB-lite"/>
    </source>
</evidence>
<keyword evidence="4" id="KW-0808">Transferase</keyword>
<dbReference type="EMBL" id="WTYU01000002">
    <property type="protein sequence ID" value="MXP15398.1"/>
    <property type="molecule type" value="Genomic_DNA"/>
</dbReference>
<dbReference type="CDD" id="cd02440">
    <property type="entry name" value="AdoMet_MTases"/>
    <property type="match status" value="1"/>
</dbReference>
<name>A0A6L7GKJ0_9SPHN</name>
<proteinExistence type="predicted"/>
<dbReference type="AlphaFoldDB" id="A0A6L7GKJ0"/>
<protein>
    <submittedName>
        <fullName evidence="4">Glycosyltransferase</fullName>
    </submittedName>
</protein>
<dbReference type="Gene3D" id="3.90.550.10">
    <property type="entry name" value="Spore Coat Polysaccharide Biosynthesis Protein SpsA, Chain A"/>
    <property type="match status" value="1"/>
</dbReference>
<reference evidence="4 5" key="1">
    <citation type="submission" date="2019-12" db="EMBL/GenBank/DDBJ databases">
        <title>Genomic-based taxomic classification of the family Erythrobacteraceae.</title>
        <authorList>
            <person name="Xu L."/>
        </authorList>
    </citation>
    <scope>NUCLEOTIDE SEQUENCE [LARGE SCALE GENOMIC DNA]</scope>
    <source>
        <strain evidence="4 5">KCTC 52259</strain>
    </source>
</reference>
<evidence type="ECO:0000313" key="4">
    <source>
        <dbReference type="EMBL" id="MXP15398.1"/>
    </source>
</evidence>
<feature type="domain" description="Methyltransferase type 11" evidence="3">
    <location>
        <begin position="512"/>
        <end position="564"/>
    </location>
</feature>